<dbReference type="InterPro" id="IPR003779">
    <property type="entry name" value="CMD-like"/>
</dbReference>
<dbReference type="OrthoDB" id="9808310at2"/>
<organism evidence="2 3">
    <name type="scientific">Rhizobium tubonense</name>
    <dbReference type="NCBI Taxonomy" id="484088"/>
    <lineage>
        <taxon>Bacteria</taxon>
        <taxon>Pseudomonadati</taxon>
        <taxon>Pseudomonadota</taxon>
        <taxon>Alphaproteobacteria</taxon>
        <taxon>Hyphomicrobiales</taxon>
        <taxon>Rhizobiaceae</taxon>
        <taxon>Rhizobium/Agrobacterium group</taxon>
        <taxon>Rhizobium</taxon>
    </lineage>
</organism>
<dbReference type="Gene3D" id="1.20.1290.10">
    <property type="entry name" value="AhpD-like"/>
    <property type="match status" value="1"/>
</dbReference>
<dbReference type="Proteomes" id="UP000248925">
    <property type="component" value="Unassembled WGS sequence"/>
</dbReference>
<evidence type="ECO:0000259" key="1">
    <source>
        <dbReference type="Pfam" id="PF02627"/>
    </source>
</evidence>
<evidence type="ECO:0000313" key="2">
    <source>
        <dbReference type="EMBL" id="PZM15535.1"/>
    </source>
</evidence>
<name>A0A2W4CZP1_9HYPH</name>
<dbReference type="Pfam" id="PF02627">
    <property type="entry name" value="CMD"/>
    <property type="match status" value="1"/>
</dbReference>
<dbReference type="RefSeq" id="WP_111159536.1">
    <property type="nucleotide sequence ID" value="NZ_PCDP01000019.1"/>
</dbReference>
<sequence length="183" mass="19447">MPHFPIHTIETAPDASKPALHGLNDAFGFIPNIAGAMSTSPVLINCLAALFQNVHGGSFTEPQIQILLLTDAVTNGCEWAVGFHTLLAIRQGIPAADIEAIRSGALPMEPKAAALSLFARTLIETRGRLTEADKDAFLQAGFGKDELLEVIAVVAASTITNYTGSVTRPVLEPPFDAYAWVKP</sequence>
<feature type="domain" description="Carboxymuconolactone decarboxylase-like" evidence="1">
    <location>
        <begin position="56"/>
        <end position="118"/>
    </location>
</feature>
<keyword evidence="3" id="KW-1185">Reference proteome</keyword>
<reference evidence="2 3" key="1">
    <citation type="journal article" date="2018" name="Sci. Rep.">
        <title>Rhizobium tumorigenes sp. nov., a novel plant tumorigenic bacterium isolated from cane gall tumors on thornless blackberry.</title>
        <authorList>
            <person name="Kuzmanovi N."/>
            <person name="Smalla K."/>
            <person name="Gronow S."/>
            <person name="PuBawska J."/>
        </authorList>
    </citation>
    <scope>NUCLEOTIDE SEQUENCE [LARGE SCALE GENOMIC DNA]</scope>
    <source>
        <strain evidence="2 3">CCBAU 85046</strain>
    </source>
</reference>
<dbReference type="PANTHER" id="PTHR35446:SF3">
    <property type="entry name" value="CMD DOMAIN-CONTAINING PROTEIN"/>
    <property type="match status" value="1"/>
</dbReference>
<dbReference type="AlphaFoldDB" id="A0A2W4CZP1"/>
<comment type="caution">
    <text evidence="2">The sequence shown here is derived from an EMBL/GenBank/DDBJ whole genome shotgun (WGS) entry which is preliminary data.</text>
</comment>
<dbReference type="PANTHER" id="PTHR35446">
    <property type="entry name" value="SI:CH211-175M2.5"/>
    <property type="match status" value="1"/>
</dbReference>
<gene>
    <name evidence="2" type="ORF">CPY51_06835</name>
</gene>
<protein>
    <submittedName>
        <fullName evidence="2">Carboxymuconolactone decarboxylase</fullName>
    </submittedName>
</protein>
<dbReference type="InterPro" id="IPR029032">
    <property type="entry name" value="AhpD-like"/>
</dbReference>
<dbReference type="SUPFAM" id="SSF69118">
    <property type="entry name" value="AhpD-like"/>
    <property type="match status" value="1"/>
</dbReference>
<accession>A0A2W4CZP1</accession>
<evidence type="ECO:0000313" key="3">
    <source>
        <dbReference type="Proteomes" id="UP000248925"/>
    </source>
</evidence>
<dbReference type="EMBL" id="PCDP01000019">
    <property type="protein sequence ID" value="PZM15535.1"/>
    <property type="molecule type" value="Genomic_DNA"/>
</dbReference>
<proteinExistence type="predicted"/>